<evidence type="ECO:0000313" key="3">
    <source>
        <dbReference type="Proteomes" id="UP001460270"/>
    </source>
</evidence>
<dbReference type="AlphaFoldDB" id="A0AAW0PKW2"/>
<accession>A0AAW0PKW2</accession>
<keyword evidence="3" id="KW-1185">Reference proteome</keyword>
<comment type="caution">
    <text evidence="2">The sequence shown here is derived from an EMBL/GenBank/DDBJ whole genome shotgun (WGS) entry which is preliminary data.</text>
</comment>
<sequence>MLSANQGYASIRAPVQREMSNNRDSQHYGQRIIFTGPDGVGDYRSRLCDFPRYIGEGGASTEATGDLGYLWRAAPQTPPHRSRDSYVGGVGWAWHYNQRLNQDALLSNMQIKRTDIRAAVEDTVAQRFQPTPQKKTAVDSQLQAHKKFPGKSGR</sequence>
<reference evidence="3" key="1">
    <citation type="submission" date="2024-04" db="EMBL/GenBank/DDBJ databases">
        <title>Salinicola lusitanus LLJ914,a marine bacterium isolated from the Okinawa Trough.</title>
        <authorList>
            <person name="Li J."/>
        </authorList>
    </citation>
    <scope>NUCLEOTIDE SEQUENCE [LARGE SCALE GENOMIC DNA]</scope>
</reference>
<evidence type="ECO:0000313" key="2">
    <source>
        <dbReference type="EMBL" id="KAK7922635.1"/>
    </source>
</evidence>
<dbReference type="PANTHER" id="PTHR34833">
    <property type="entry name" value="GENE, 17359-RELATED"/>
    <property type="match status" value="1"/>
</dbReference>
<feature type="compositionally biased region" description="Basic residues" evidence="1">
    <location>
        <begin position="144"/>
        <end position="154"/>
    </location>
</feature>
<dbReference type="InterPro" id="IPR027814">
    <property type="entry name" value="DUF4562"/>
</dbReference>
<protein>
    <submittedName>
        <fullName evidence="2">Uncharacterized protein</fullName>
    </submittedName>
</protein>
<organism evidence="2 3">
    <name type="scientific">Mugilogobius chulae</name>
    <name type="common">yellowstripe goby</name>
    <dbReference type="NCBI Taxonomy" id="88201"/>
    <lineage>
        <taxon>Eukaryota</taxon>
        <taxon>Metazoa</taxon>
        <taxon>Chordata</taxon>
        <taxon>Craniata</taxon>
        <taxon>Vertebrata</taxon>
        <taxon>Euteleostomi</taxon>
        <taxon>Actinopterygii</taxon>
        <taxon>Neopterygii</taxon>
        <taxon>Teleostei</taxon>
        <taxon>Neoteleostei</taxon>
        <taxon>Acanthomorphata</taxon>
        <taxon>Gobiaria</taxon>
        <taxon>Gobiiformes</taxon>
        <taxon>Gobioidei</taxon>
        <taxon>Gobiidae</taxon>
        <taxon>Gobionellinae</taxon>
        <taxon>Mugilogobius</taxon>
    </lineage>
</organism>
<evidence type="ECO:0000256" key="1">
    <source>
        <dbReference type="SAM" id="MobiDB-lite"/>
    </source>
</evidence>
<dbReference type="PANTHER" id="PTHR34833:SF1">
    <property type="entry name" value="GENE, 17359-RELATED"/>
    <property type="match status" value="1"/>
</dbReference>
<feature type="compositionally biased region" description="Polar residues" evidence="1">
    <location>
        <begin position="127"/>
        <end position="143"/>
    </location>
</feature>
<dbReference type="EMBL" id="JBBPFD010000006">
    <property type="protein sequence ID" value="KAK7922635.1"/>
    <property type="molecule type" value="Genomic_DNA"/>
</dbReference>
<name>A0AAW0PKW2_9GOBI</name>
<dbReference type="Proteomes" id="UP001460270">
    <property type="component" value="Unassembled WGS sequence"/>
</dbReference>
<proteinExistence type="predicted"/>
<feature type="region of interest" description="Disordered" evidence="1">
    <location>
        <begin position="127"/>
        <end position="154"/>
    </location>
</feature>
<gene>
    <name evidence="2" type="ORF">WMY93_009537</name>
</gene>
<dbReference type="Pfam" id="PF15123">
    <property type="entry name" value="DUF4562"/>
    <property type="match status" value="1"/>
</dbReference>